<proteinExistence type="predicted"/>
<evidence type="ECO:0000259" key="3">
    <source>
        <dbReference type="SMART" id="SM00906"/>
    </source>
</evidence>
<dbReference type="AlphaFoldDB" id="A0A0F8WA04"/>
<dbReference type="Pfam" id="PF04082">
    <property type="entry name" value="Fungal_trans"/>
    <property type="match status" value="1"/>
</dbReference>
<dbReference type="Proteomes" id="UP000034947">
    <property type="component" value="Unassembled WGS sequence"/>
</dbReference>
<dbReference type="EMBL" id="JYKN01002908">
    <property type="protein sequence ID" value="KKK14715.1"/>
    <property type="molecule type" value="Genomic_DNA"/>
</dbReference>
<dbReference type="PANTHER" id="PTHR47425:SF2">
    <property type="entry name" value="FARB-RELATED"/>
    <property type="match status" value="1"/>
</dbReference>
<dbReference type="CDD" id="cd12148">
    <property type="entry name" value="fungal_TF_MHR"/>
    <property type="match status" value="1"/>
</dbReference>
<sequence length="604" mass="67741">MYPLSVGCGYCLSRHICCDLLEEIPCLTCRDYHIKCPPEPSAEANGDGLDGSPREDLIHTPESHTPEASIQLAGDAASPPIHWMQPLDHYKSVAHDLLGHPVPGLPDLTPQPTFNTLLPSFIQKLPPNLPDEDLQFLATKGAFSLPDETLRNELLKTFALHVHPYLPVLDLSILLEAIANNNGESRISLLLFHAVMFSSTASIDPKHIHRAGYTSRKAARQEFFRKARVLYDFDVERDRVILIQSVLLMTYWHETPEDPKDFRYWLEIALSLAGSIAFYDRSEWASETASKGLWKRIWWCMYTLDRLVALNLRRAVVIKDEDFTVPPPSMADFNIQRHPPHVLRMLGNCEVLRGVGKQQQLAQMFIEKCKLCTTISGLISPISNASGCSPSVFTYYIQALENWQANLPSDIQYQAPESPVLSEGDRSLFAYRAWLEMIFLAASGALHRQRLGTQEYHPWHEQASPPERGIQKITQSMAVVAEGLHELDLVHCLPTTTVGLLMPVLATHIMNIRSDSPDLWGNAFRSFYQCMKVLEKLGEVYMLAESMASFFQSAICGDKDGEINAAGSSTGTPGLLPTAFLEKVLTASELKTFYAYRELERASS</sequence>
<dbReference type="GO" id="GO:0008270">
    <property type="term" value="F:zinc ion binding"/>
    <property type="evidence" value="ECO:0007669"/>
    <property type="project" value="InterPro"/>
</dbReference>
<protein>
    <recommendedName>
        <fullName evidence="3">Xylanolytic transcriptional activator regulatory domain-containing protein</fullName>
    </recommendedName>
</protein>
<dbReference type="InterPro" id="IPR007219">
    <property type="entry name" value="XnlR_reg_dom"/>
</dbReference>
<keyword evidence="1" id="KW-0539">Nucleus</keyword>
<keyword evidence="5" id="KW-1185">Reference proteome</keyword>
<dbReference type="PANTHER" id="PTHR47425">
    <property type="entry name" value="FARB-RELATED"/>
    <property type="match status" value="1"/>
</dbReference>
<feature type="domain" description="Xylanolytic transcriptional activator regulatory" evidence="3">
    <location>
        <begin position="262"/>
        <end position="334"/>
    </location>
</feature>
<dbReference type="GO" id="GO:0003677">
    <property type="term" value="F:DNA binding"/>
    <property type="evidence" value="ECO:0007669"/>
    <property type="project" value="InterPro"/>
</dbReference>
<accession>A0A0F8WA04</accession>
<dbReference type="InterPro" id="IPR052761">
    <property type="entry name" value="Fungal_Detox/Toxin_TFs"/>
</dbReference>
<dbReference type="OrthoDB" id="4451586at2759"/>
<dbReference type="SMART" id="SM00906">
    <property type="entry name" value="Fungal_trans"/>
    <property type="match status" value="1"/>
</dbReference>
<evidence type="ECO:0000313" key="5">
    <source>
        <dbReference type="Proteomes" id="UP000034947"/>
    </source>
</evidence>
<feature type="compositionally biased region" description="Basic and acidic residues" evidence="2">
    <location>
        <begin position="52"/>
        <end position="61"/>
    </location>
</feature>
<dbReference type="VEuPathDB" id="FungiDB:P175DRAFT_0439429"/>
<dbReference type="GO" id="GO:0006351">
    <property type="term" value="P:DNA-templated transcription"/>
    <property type="evidence" value="ECO:0007669"/>
    <property type="project" value="InterPro"/>
</dbReference>
<evidence type="ECO:0000256" key="1">
    <source>
        <dbReference type="ARBA" id="ARBA00023242"/>
    </source>
</evidence>
<gene>
    <name evidence="4" type="ORF">AOCH_004267</name>
</gene>
<evidence type="ECO:0000313" key="4">
    <source>
        <dbReference type="EMBL" id="KKK14715.1"/>
    </source>
</evidence>
<reference evidence="4 5" key="1">
    <citation type="submission" date="2015-02" db="EMBL/GenBank/DDBJ databases">
        <title>Draft Genome Sequences of Two Closely-Related Aflatoxigenic Aspergillus Species Obtained from the Cote d'Ivoire.</title>
        <authorList>
            <person name="Moore G.G."/>
            <person name="Beltz S.B."/>
            <person name="Mack B.M."/>
        </authorList>
    </citation>
    <scope>NUCLEOTIDE SEQUENCE [LARGE SCALE GENOMIC DNA]</scope>
    <source>
        <strain evidence="4 5">SRRC1432</strain>
    </source>
</reference>
<organism evidence="4 5">
    <name type="scientific">Aspergillus ochraceoroseus</name>
    <dbReference type="NCBI Taxonomy" id="138278"/>
    <lineage>
        <taxon>Eukaryota</taxon>
        <taxon>Fungi</taxon>
        <taxon>Dikarya</taxon>
        <taxon>Ascomycota</taxon>
        <taxon>Pezizomycotina</taxon>
        <taxon>Eurotiomycetes</taxon>
        <taxon>Eurotiomycetidae</taxon>
        <taxon>Eurotiales</taxon>
        <taxon>Aspergillaceae</taxon>
        <taxon>Aspergillus</taxon>
        <taxon>Aspergillus subgen. Nidulantes</taxon>
    </lineage>
</organism>
<name>A0A0F8WA04_9EURO</name>
<feature type="region of interest" description="Disordered" evidence="2">
    <location>
        <begin position="41"/>
        <end position="61"/>
    </location>
</feature>
<evidence type="ECO:0000256" key="2">
    <source>
        <dbReference type="SAM" id="MobiDB-lite"/>
    </source>
</evidence>
<comment type="caution">
    <text evidence="4">The sequence shown here is derived from an EMBL/GenBank/DDBJ whole genome shotgun (WGS) entry which is preliminary data.</text>
</comment>